<comment type="cofactor">
    <cofactor evidence="1">
        <name>Mg(2+)</name>
        <dbReference type="ChEBI" id="CHEBI:18420"/>
    </cofactor>
</comment>
<dbReference type="CDD" id="cd10805">
    <property type="entry name" value="YdjC_like_1"/>
    <property type="match status" value="1"/>
</dbReference>
<gene>
    <name evidence="6" type="ORF">HOLDEFILI_02464</name>
</gene>
<name>B9Y9F8_9FIRM</name>
<dbReference type="STRING" id="545696.HOLDEFILI_02464"/>
<dbReference type="Pfam" id="PF04794">
    <property type="entry name" value="YdjC"/>
    <property type="match status" value="1"/>
</dbReference>
<dbReference type="HOGENOM" id="CLU_064244_4_0_9"/>
<reference evidence="6 7" key="2">
    <citation type="submission" date="2009-02" db="EMBL/GenBank/DDBJ databases">
        <title>Draft genome sequence of Holdemania filiformis DSM 12042.</title>
        <authorList>
            <person name="Sudarsanam P."/>
            <person name="Ley R."/>
            <person name="Guruge J."/>
            <person name="Turnbaugh P.J."/>
            <person name="Mahowald M."/>
            <person name="Liep D."/>
            <person name="Gordon J."/>
        </authorList>
    </citation>
    <scope>NUCLEOTIDE SEQUENCE [LARGE SCALE GENOMIC DNA]</scope>
    <source>
        <strain evidence="6 7">DSM 12042</strain>
    </source>
</reference>
<dbReference type="GO" id="GO:0019213">
    <property type="term" value="F:deacetylase activity"/>
    <property type="evidence" value="ECO:0007669"/>
    <property type="project" value="TreeGrafter"/>
</dbReference>
<keyword evidence="4" id="KW-0460">Magnesium</keyword>
<protein>
    <recommendedName>
        <fullName evidence="8">YdjC-like protein</fullName>
    </recommendedName>
</protein>
<dbReference type="RefSeq" id="WP_006059630.1">
    <property type="nucleotide sequence ID" value="NZ_GG657557.1"/>
</dbReference>
<dbReference type="InterPro" id="IPR011330">
    <property type="entry name" value="Glyco_hydro/deAcase_b/a-brl"/>
</dbReference>
<dbReference type="SUPFAM" id="SSF88713">
    <property type="entry name" value="Glycoside hydrolase/deacetylase"/>
    <property type="match status" value="1"/>
</dbReference>
<dbReference type="Gene3D" id="3.20.20.370">
    <property type="entry name" value="Glycoside hydrolase/deacetylase"/>
    <property type="match status" value="1"/>
</dbReference>
<reference evidence="6 7" key="1">
    <citation type="submission" date="2008-12" db="EMBL/GenBank/DDBJ databases">
        <authorList>
            <person name="Fulton L."/>
            <person name="Clifton S."/>
            <person name="Fulton B."/>
            <person name="Xu J."/>
            <person name="Minx P."/>
            <person name="Pepin K.H."/>
            <person name="Johnson M."/>
            <person name="Bhonagiri V."/>
            <person name="Nash W.E."/>
            <person name="Mardis E.R."/>
            <person name="Wilson R.K."/>
        </authorList>
    </citation>
    <scope>NUCLEOTIDE SEQUENCE [LARGE SCALE GENOMIC DNA]</scope>
    <source>
        <strain evidence="6 7">DSM 12042</strain>
    </source>
</reference>
<proteinExistence type="predicted"/>
<evidence type="ECO:0000256" key="3">
    <source>
        <dbReference type="ARBA" id="ARBA00022801"/>
    </source>
</evidence>
<dbReference type="PANTHER" id="PTHR31609">
    <property type="entry name" value="YDJC DEACETYLASE FAMILY MEMBER"/>
    <property type="match status" value="1"/>
</dbReference>
<evidence type="ECO:0000313" key="7">
    <source>
        <dbReference type="Proteomes" id="UP000005950"/>
    </source>
</evidence>
<sequence>MRLIVKGDDLGWTDGVNAGFEKAARDGILTAAGAMPNMPAFERGIQLLAPYRHVSLGQHTNFVSGFPVSDPSRIPHLLNAQGQFLSTRYIRSLDQSKGDPMPYYEEYFYEIEAQVLKFIKVVGRKPAYLEGHAVGTQSSERAVDDVAEKYDIIHICHDGTNPYGLFCAKLGKYAMDIFKTADQFEQYTCSPEQAILEDQFGILGHETAQIFFHPGFVDADIFDASSFNGVRMRDVQALCSPAVKQWIDDHKIELINYCDLRKEAESVAISR</sequence>
<evidence type="ECO:0008006" key="8">
    <source>
        <dbReference type="Google" id="ProtNLM"/>
    </source>
</evidence>
<dbReference type="GO" id="GO:0016787">
    <property type="term" value="F:hydrolase activity"/>
    <property type="evidence" value="ECO:0007669"/>
    <property type="project" value="UniProtKB-KW"/>
</dbReference>
<keyword evidence="5" id="KW-0119">Carbohydrate metabolism</keyword>
<comment type="caution">
    <text evidence="6">The sequence shown here is derived from an EMBL/GenBank/DDBJ whole genome shotgun (WGS) entry which is preliminary data.</text>
</comment>
<dbReference type="GO" id="GO:0005975">
    <property type="term" value="P:carbohydrate metabolic process"/>
    <property type="evidence" value="ECO:0007669"/>
    <property type="project" value="InterPro"/>
</dbReference>
<dbReference type="PANTHER" id="PTHR31609:SF1">
    <property type="entry name" value="CARBOHYDRATE DEACETYLASE"/>
    <property type="match status" value="1"/>
</dbReference>
<dbReference type="EMBL" id="ACCF01000143">
    <property type="protein sequence ID" value="EEF67378.1"/>
    <property type="molecule type" value="Genomic_DNA"/>
</dbReference>
<keyword evidence="3" id="KW-0378">Hydrolase</keyword>
<dbReference type="eggNOG" id="COG3394">
    <property type="taxonomic scope" value="Bacteria"/>
</dbReference>
<keyword evidence="2" id="KW-0479">Metal-binding</keyword>
<evidence type="ECO:0000256" key="5">
    <source>
        <dbReference type="ARBA" id="ARBA00023277"/>
    </source>
</evidence>
<evidence type="ECO:0000256" key="4">
    <source>
        <dbReference type="ARBA" id="ARBA00022842"/>
    </source>
</evidence>
<dbReference type="Proteomes" id="UP000005950">
    <property type="component" value="Unassembled WGS sequence"/>
</dbReference>
<dbReference type="GO" id="GO:0046872">
    <property type="term" value="F:metal ion binding"/>
    <property type="evidence" value="ECO:0007669"/>
    <property type="project" value="UniProtKB-KW"/>
</dbReference>
<organism evidence="6 7">
    <name type="scientific">Holdemania filiformis DSM 12042</name>
    <dbReference type="NCBI Taxonomy" id="545696"/>
    <lineage>
        <taxon>Bacteria</taxon>
        <taxon>Bacillati</taxon>
        <taxon>Bacillota</taxon>
        <taxon>Erysipelotrichia</taxon>
        <taxon>Erysipelotrichales</taxon>
        <taxon>Erysipelotrichaceae</taxon>
        <taxon>Holdemania</taxon>
    </lineage>
</organism>
<accession>B9Y9F8</accession>
<evidence type="ECO:0000256" key="2">
    <source>
        <dbReference type="ARBA" id="ARBA00022723"/>
    </source>
</evidence>
<evidence type="ECO:0000313" key="6">
    <source>
        <dbReference type="EMBL" id="EEF67378.1"/>
    </source>
</evidence>
<dbReference type="OrthoDB" id="9774177at2"/>
<dbReference type="InterPro" id="IPR006879">
    <property type="entry name" value="YdjC-like"/>
</dbReference>
<evidence type="ECO:0000256" key="1">
    <source>
        <dbReference type="ARBA" id="ARBA00001946"/>
    </source>
</evidence>
<dbReference type="AlphaFoldDB" id="B9Y9F8"/>